<feature type="domain" description="TIR" evidence="1">
    <location>
        <begin position="2"/>
        <end position="52"/>
    </location>
</feature>
<dbReference type="AlphaFoldDB" id="A0A1S1QIM9"/>
<gene>
    <name evidence="3" type="ORF">BBK14_32730</name>
    <name evidence="2" type="ORF">BBK14_33650</name>
</gene>
<proteinExistence type="predicted"/>
<keyword evidence="4" id="KW-1185">Reference proteome</keyword>
<dbReference type="EMBL" id="MAXA01000144">
    <property type="protein sequence ID" value="OHV33439.1"/>
    <property type="molecule type" value="Genomic_DNA"/>
</dbReference>
<dbReference type="GO" id="GO:0007165">
    <property type="term" value="P:signal transduction"/>
    <property type="evidence" value="ECO:0007669"/>
    <property type="project" value="InterPro"/>
</dbReference>
<organism evidence="2 4">
    <name type="scientific">Parafrankia soli</name>
    <dbReference type="NCBI Taxonomy" id="2599596"/>
    <lineage>
        <taxon>Bacteria</taxon>
        <taxon>Bacillati</taxon>
        <taxon>Actinomycetota</taxon>
        <taxon>Actinomycetes</taxon>
        <taxon>Frankiales</taxon>
        <taxon>Frankiaceae</taxon>
        <taxon>Parafrankia</taxon>
    </lineage>
</organism>
<comment type="caution">
    <text evidence="2">The sequence shown here is derived from an EMBL/GenBank/DDBJ whole genome shotgun (WGS) entry which is preliminary data.</text>
</comment>
<evidence type="ECO:0000313" key="4">
    <source>
        <dbReference type="Proteomes" id="UP000179769"/>
    </source>
</evidence>
<name>A0A1S1QIM9_9ACTN</name>
<sequence>MTSAYAEAEWQAAWAADPSGVERRLVPVRVEDCPQPGLSRQRVGVDLFGVDERVACGRLLAAASGERQLCHGR</sequence>
<evidence type="ECO:0000259" key="1">
    <source>
        <dbReference type="Pfam" id="PF13676"/>
    </source>
</evidence>
<evidence type="ECO:0000313" key="2">
    <source>
        <dbReference type="EMBL" id="OHV33439.1"/>
    </source>
</evidence>
<evidence type="ECO:0000313" key="3">
    <source>
        <dbReference type="EMBL" id="OHV39804.1"/>
    </source>
</evidence>
<dbReference type="InterPro" id="IPR000157">
    <property type="entry name" value="TIR_dom"/>
</dbReference>
<reference evidence="2" key="2">
    <citation type="journal article" date="2017" name="Stand. Genomic Sci.">
        <title>Permanent draft genome sequence of Frankia sp. NRRL B-16219 reveals the presence of canonical nod genes, which are highly homologous to those detected in Candidatus Frankia Dg1 genome.</title>
        <authorList>
            <person name="Ktari A."/>
            <person name="Nouioui I."/>
            <person name="Furnholm T."/>
            <person name="Swanson E."/>
            <person name="Ghodhbane-Gtari F."/>
            <person name="Tisa L.S."/>
            <person name="Gtari M."/>
        </authorList>
    </citation>
    <scope>NUCLEOTIDE SEQUENCE</scope>
    <source>
        <strain evidence="2">NRRL B-16219</strain>
    </source>
</reference>
<dbReference type="Proteomes" id="UP000179769">
    <property type="component" value="Unassembled WGS sequence"/>
</dbReference>
<accession>A0A1S1QIM9</accession>
<dbReference type="Pfam" id="PF13676">
    <property type="entry name" value="TIR_2"/>
    <property type="match status" value="1"/>
</dbReference>
<protein>
    <recommendedName>
        <fullName evidence="1">TIR domain-containing protein</fullName>
    </recommendedName>
</protein>
<reference evidence="4" key="1">
    <citation type="submission" date="2016-07" db="EMBL/GenBank/DDBJ databases">
        <title>Frankia sp. NRRL B-16219 Genome sequencing.</title>
        <authorList>
            <person name="Ghodhbane-Gtari F."/>
            <person name="Swanson E."/>
            <person name="Gueddou A."/>
            <person name="Louati M."/>
            <person name="Nouioui I."/>
            <person name="Hezbri K."/>
            <person name="Abebe-Akele F."/>
            <person name="Simpson S."/>
            <person name="Morris K."/>
            <person name="Thomas K."/>
            <person name="Gtari M."/>
            <person name="Tisa L.S."/>
        </authorList>
    </citation>
    <scope>NUCLEOTIDE SEQUENCE [LARGE SCALE GENOMIC DNA]</scope>
    <source>
        <strain evidence="4">NRRL B-16219</strain>
    </source>
</reference>
<dbReference type="EMBL" id="MAXA01000081">
    <property type="protein sequence ID" value="OHV39804.1"/>
    <property type="molecule type" value="Genomic_DNA"/>
</dbReference>